<protein>
    <submittedName>
        <fullName evidence="3">Secreted protein</fullName>
    </submittedName>
</protein>
<sequence>MRPALAVLALCLFEPLLAQYQRPSNRIIINNTLEIYVLHQSFILGTIHSHSTSRRRLISIMGNKSNSSTTNKEHANAVSATKWPHYCRKYSY</sequence>
<feature type="chain" id="PRO_5009310731" evidence="1">
    <location>
        <begin position="19"/>
        <end position="92"/>
    </location>
</feature>
<keyword evidence="2" id="KW-1185">Reference proteome</keyword>
<evidence type="ECO:0000313" key="2">
    <source>
        <dbReference type="Proteomes" id="UP000095283"/>
    </source>
</evidence>
<name>A0A1I7WLS6_HETBA</name>
<proteinExistence type="predicted"/>
<feature type="signal peptide" evidence="1">
    <location>
        <begin position="1"/>
        <end position="18"/>
    </location>
</feature>
<organism evidence="2 3">
    <name type="scientific">Heterorhabditis bacteriophora</name>
    <name type="common">Entomopathogenic nematode worm</name>
    <dbReference type="NCBI Taxonomy" id="37862"/>
    <lineage>
        <taxon>Eukaryota</taxon>
        <taxon>Metazoa</taxon>
        <taxon>Ecdysozoa</taxon>
        <taxon>Nematoda</taxon>
        <taxon>Chromadorea</taxon>
        <taxon>Rhabditida</taxon>
        <taxon>Rhabditina</taxon>
        <taxon>Rhabditomorpha</taxon>
        <taxon>Strongyloidea</taxon>
        <taxon>Heterorhabditidae</taxon>
        <taxon>Heterorhabditis</taxon>
    </lineage>
</organism>
<keyword evidence="1" id="KW-0732">Signal</keyword>
<dbReference type="Proteomes" id="UP000095283">
    <property type="component" value="Unplaced"/>
</dbReference>
<accession>A0A1I7WLS6</accession>
<evidence type="ECO:0000256" key="1">
    <source>
        <dbReference type="SAM" id="SignalP"/>
    </source>
</evidence>
<evidence type="ECO:0000313" key="3">
    <source>
        <dbReference type="WBParaSite" id="Hba_06088"/>
    </source>
</evidence>
<reference evidence="3" key="1">
    <citation type="submission" date="2016-11" db="UniProtKB">
        <authorList>
            <consortium name="WormBaseParasite"/>
        </authorList>
    </citation>
    <scope>IDENTIFICATION</scope>
</reference>
<dbReference type="AlphaFoldDB" id="A0A1I7WLS6"/>
<dbReference type="WBParaSite" id="Hba_06088">
    <property type="protein sequence ID" value="Hba_06088"/>
    <property type="gene ID" value="Hba_06088"/>
</dbReference>